<dbReference type="Proteomes" id="UP000194161">
    <property type="component" value="Chromosome"/>
</dbReference>
<evidence type="ECO:0000313" key="6">
    <source>
        <dbReference type="EMBL" id="ARP95953.1"/>
    </source>
</evidence>
<evidence type="ECO:0000256" key="3">
    <source>
        <dbReference type="ARBA" id="ARBA00022801"/>
    </source>
</evidence>
<dbReference type="PIRSF" id="PIRSF039012">
    <property type="entry name" value="ASP"/>
    <property type="match status" value="1"/>
</dbReference>
<dbReference type="KEGG" id="bgm:CAL15_17150"/>
<dbReference type="PANTHER" id="PTHR37326">
    <property type="entry name" value="BLL3975 PROTEIN"/>
    <property type="match status" value="1"/>
</dbReference>
<reference evidence="6 7" key="1">
    <citation type="submission" date="2017-05" db="EMBL/GenBank/DDBJ databases">
        <title>Complete and WGS of Bordetella genogroups.</title>
        <authorList>
            <person name="Spilker T."/>
            <person name="LiPuma J."/>
        </authorList>
    </citation>
    <scope>NUCLEOTIDE SEQUENCE [LARGE SCALE GENOMIC DNA]</scope>
    <source>
        <strain evidence="6 7">AU7206</strain>
    </source>
</reference>
<dbReference type="EMBL" id="CP021111">
    <property type="protein sequence ID" value="ARP95953.1"/>
    <property type="molecule type" value="Genomic_DNA"/>
</dbReference>
<gene>
    <name evidence="6" type="ORF">CAL15_17150</name>
</gene>
<dbReference type="STRING" id="463040.CAL15_17150"/>
<name>A0A1W6ZEY4_9BORD</name>
<dbReference type="AlphaFoldDB" id="A0A1W6ZEY4"/>
<evidence type="ECO:0000259" key="5">
    <source>
        <dbReference type="Pfam" id="PF24827"/>
    </source>
</evidence>
<dbReference type="InterPro" id="IPR053138">
    <property type="entry name" value="N-alpha-Ac-DABA_deacetylase"/>
</dbReference>
<keyword evidence="7" id="KW-1185">Reference proteome</keyword>
<dbReference type="InterPro" id="IPR055438">
    <property type="entry name" value="AstE_AspA_cat"/>
</dbReference>
<dbReference type="Pfam" id="PF24827">
    <property type="entry name" value="AstE_AspA_cat"/>
    <property type="match status" value="1"/>
</dbReference>
<evidence type="ECO:0000256" key="4">
    <source>
        <dbReference type="ARBA" id="ARBA00022833"/>
    </source>
</evidence>
<sequence>MPAKVSREDFSCAAPTNASAYRQVNVPVLCVDAGAGPSVALMAGVHGDEWEGQAAVLDLWHRLPGMLQRGKVYLLPAANAEASMAATRLSPSDGGNLNRAFLGHPVRGYTEAVAAALEARVLSKVQVLVDVHSGGASLRYLPGSVVTRYQDAPWNPLLGELAAAFGLPHCFYFHSGETGSMPAAAHRHGVARLSAEIGGGGETTHALVQACRDGMLGCLAVLGMVDPPPRGRGAALEPAVYDLSQPCATLRTQDRGVFVPQVSLGGAVQAGDTLGALIRPTQPEHGAREIAAPQAGVVVCLRALADSQPGDCLAQVAPAASFASLAERFQ</sequence>
<dbReference type="GO" id="GO:0016788">
    <property type="term" value="F:hydrolase activity, acting on ester bonds"/>
    <property type="evidence" value="ECO:0007669"/>
    <property type="project" value="InterPro"/>
</dbReference>
<evidence type="ECO:0000256" key="2">
    <source>
        <dbReference type="ARBA" id="ARBA00022723"/>
    </source>
</evidence>
<protein>
    <submittedName>
        <fullName evidence="6">Succinylglutamate desuccinylase</fullName>
    </submittedName>
</protein>
<proteinExistence type="predicted"/>
<dbReference type="RefSeq" id="WP_086079709.1">
    <property type="nucleotide sequence ID" value="NZ_CP021111.1"/>
</dbReference>
<evidence type="ECO:0000256" key="1">
    <source>
        <dbReference type="ARBA" id="ARBA00001947"/>
    </source>
</evidence>
<comment type="cofactor">
    <cofactor evidence="1">
        <name>Zn(2+)</name>
        <dbReference type="ChEBI" id="CHEBI:29105"/>
    </cofactor>
</comment>
<feature type="domain" description="Succinylglutamate desuccinylase/Aspartoacylase catalytic" evidence="5">
    <location>
        <begin position="35"/>
        <end position="221"/>
    </location>
</feature>
<dbReference type="OrthoDB" id="9782876at2"/>
<organism evidence="6 7">
    <name type="scientific">Bordetella genomosp. 13</name>
    <dbReference type="NCBI Taxonomy" id="463040"/>
    <lineage>
        <taxon>Bacteria</taxon>
        <taxon>Pseudomonadati</taxon>
        <taxon>Pseudomonadota</taxon>
        <taxon>Betaproteobacteria</taxon>
        <taxon>Burkholderiales</taxon>
        <taxon>Alcaligenaceae</taxon>
        <taxon>Bordetella</taxon>
    </lineage>
</organism>
<evidence type="ECO:0000313" key="7">
    <source>
        <dbReference type="Proteomes" id="UP000194161"/>
    </source>
</evidence>
<dbReference type="PANTHER" id="PTHR37326:SF1">
    <property type="entry name" value="BLL3975 PROTEIN"/>
    <property type="match status" value="1"/>
</dbReference>
<keyword evidence="2" id="KW-0479">Metal-binding</keyword>
<dbReference type="Gene3D" id="3.40.630.10">
    <property type="entry name" value="Zn peptidases"/>
    <property type="match status" value="1"/>
</dbReference>
<dbReference type="InterPro" id="IPR043795">
    <property type="entry name" value="N-alpha-Ac-DABA-like"/>
</dbReference>
<accession>A0A1W6ZEY4</accession>
<keyword evidence="4" id="KW-0862">Zinc</keyword>
<dbReference type="SUPFAM" id="SSF53187">
    <property type="entry name" value="Zn-dependent exopeptidases"/>
    <property type="match status" value="1"/>
</dbReference>
<dbReference type="GO" id="GO:0016811">
    <property type="term" value="F:hydrolase activity, acting on carbon-nitrogen (but not peptide) bonds, in linear amides"/>
    <property type="evidence" value="ECO:0007669"/>
    <property type="project" value="InterPro"/>
</dbReference>
<dbReference type="GO" id="GO:0046872">
    <property type="term" value="F:metal ion binding"/>
    <property type="evidence" value="ECO:0007669"/>
    <property type="project" value="UniProtKB-KW"/>
</dbReference>
<keyword evidence="3" id="KW-0378">Hydrolase</keyword>